<dbReference type="InterPro" id="IPR016180">
    <property type="entry name" value="Ribosomal_uL16_dom"/>
</dbReference>
<evidence type="ECO:0000256" key="4">
    <source>
        <dbReference type="SAM" id="MobiDB-lite"/>
    </source>
</evidence>
<evidence type="ECO:0000256" key="1">
    <source>
        <dbReference type="ARBA" id="ARBA00008931"/>
    </source>
</evidence>
<sequence length="587" mass="64579">MQSAQEAREARRRKILARGADRLAYITGELPAISTPSPTTSSSSSFAAAEAPTSSVRSGDAALIRLVDSGSSVPRDGDASSDLEYDIKSSTRVLKDVREQLAALELQDREPGQKVKLVPVSQLTISKPSESASLTLADHNHDAKGSEVRVRVAVKKSLLSWEGIGRSISATENVRALWALGLALLLIAQSFLSCNDDLGSFLSSWTPPWPVALVVVTDISLVFGALLLGYVKSSRPDGDADNDIGVNQEKMMQALNMATRLEFVLQHLEEALSTASWISFTLLVIETLCEPSVKYVGYRQPQVSDGRRQSSSVQNPSRHEIVCLSLFLPGAFPSAALGLHLPGASLLHSFVLSSQLQFTAKDFAMGRRPARCYRQIKNKPYPKSRFCRGVPDPKIRIYDVGMKRKGVEEFPFCVHLVSWEKENVSSEALEAARIACNKYMTKYAGKDAFHLRVRVHPFHVLRINKMLSCAGADRLQTGMRGAFGKPQGTCARVDIGQVLLSVRCKDNNGIHAQEALRRAKFKFPGRQKIIISRKWGFTKFARTDYIKWKEENRIVNDGVNAKLLGCHGPLFRRGKGRAFLDAAVASA</sequence>
<evidence type="ECO:0000313" key="7">
    <source>
        <dbReference type="Proteomes" id="UP000077202"/>
    </source>
</evidence>
<dbReference type="Proteomes" id="UP000077202">
    <property type="component" value="Unassembled WGS sequence"/>
</dbReference>
<protein>
    <submittedName>
        <fullName evidence="6">Uncharacterized protein</fullName>
    </submittedName>
</protein>
<gene>
    <name evidence="6" type="ORF">AXG93_2278s1020</name>
</gene>
<feature type="transmembrane region" description="Helical" evidence="5">
    <location>
        <begin position="212"/>
        <end position="231"/>
    </location>
</feature>
<dbReference type="GO" id="GO:0005840">
    <property type="term" value="C:ribosome"/>
    <property type="evidence" value="ECO:0007669"/>
    <property type="project" value="UniProtKB-KW"/>
</dbReference>
<dbReference type="NCBIfam" id="TIGR00279">
    <property type="entry name" value="uL16_euk_arch"/>
    <property type="match status" value="1"/>
</dbReference>
<dbReference type="AlphaFoldDB" id="A0A176WGK7"/>
<dbReference type="SUPFAM" id="SSF54686">
    <property type="entry name" value="Ribosomal protein L16p/L10e"/>
    <property type="match status" value="1"/>
</dbReference>
<keyword evidence="5" id="KW-0472">Membrane</keyword>
<evidence type="ECO:0000256" key="2">
    <source>
        <dbReference type="ARBA" id="ARBA00022980"/>
    </source>
</evidence>
<accession>A0A176WGK7</accession>
<dbReference type="GO" id="GO:0010224">
    <property type="term" value="P:response to UV-B"/>
    <property type="evidence" value="ECO:0007669"/>
    <property type="project" value="UniProtKB-ARBA"/>
</dbReference>
<dbReference type="EMBL" id="LVLJ01000898">
    <property type="protein sequence ID" value="OAE32024.1"/>
    <property type="molecule type" value="Genomic_DNA"/>
</dbReference>
<dbReference type="PANTHER" id="PTHR11726">
    <property type="entry name" value="60S RIBOSOMAL PROTEIN L10"/>
    <property type="match status" value="1"/>
</dbReference>
<keyword evidence="3" id="KW-0687">Ribonucleoprotein</keyword>
<feature type="transmembrane region" description="Helical" evidence="5">
    <location>
        <begin position="176"/>
        <end position="192"/>
    </location>
</feature>
<comment type="similarity">
    <text evidence="1">Belongs to the universal ribosomal protein uL16 family.</text>
</comment>
<evidence type="ECO:0000313" key="6">
    <source>
        <dbReference type="EMBL" id="OAE32024.1"/>
    </source>
</evidence>
<dbReference type="Gene3D" id="3.90.1170.10">
    <property type="entry name" value="Ribosomal protein L10e/L16"/>
    <property type="match status" value="1"/>
</dbReference>
<dbReference type="Pfam" id="PF00252">
    <property type="entry name" value="Ribosomal_L16"/>
    <property type="match status" value="1"/>
</dbReference>
<dbReference type="GO" id="GO:1990904">
    <property type="term" value="C:ribonucleoprotein complex"/>
    <property type="evidence" value="ECO:0007669"/>
    <property type="project" value="UniProtKB-KW"/>
</dbReference>
<organism evidence="6 7">
    <name type="scientific">Marchantia polymorpha subsp. ruderalis</name>
    <dbReference type="NCBI Taxonomy" id="1480154"/>
    <lineage>
        <taxon>Eukaryota</taxon>
        <taxon>Viridiplantae</taxon>
        <taxon>Streptophyta</taxon>
        <taxon>Embryophyta</taxon>
        <taxon>Marchantiophyta</taxon>
        <taxon>Marchantiopsida</taxon>
        <taxon>Marchantiidae</taxon>
        <taxon>Marchantiales</taxon>
        <taxon>Marchantiaceae</taxon>
        <taxon>Marchantia</taxon>
    </lineage>
</organism>
<dbReference type="InterPro" id="IPR001197">
    <property type="entry name" value="Ribosomal_uL16_euk_arch"/>
</dbReference>
<reference evidence="6" key="1">
    <citation type="submission" date="2016-03" db="EMBL/GenBank/DDBJ databases">
        <title>Mechanisms controlling the formation of the plant cell surface in tip-growing cells are functionally conserved among land plants.</title>
        <authorList>
            <person name="Honkanen S."/>
            <person name="Jones V.A."/>
            <person name="Morieri G."/>
            <person name="Champion C."/>
            <person name="Hetherington A.J."/>
            <person name="Kelly S."/>
            <person name="Saint-Marcoux D."/>
            <person name="Proust H."/>
            <person name="Prescott H."/>
            <person name="Dolan L."/>
        </authorList>
    </citation>
    <scope>NUCLEOTIDE SEQUENCE [LARGE SCALE GENOMIC DNA]</scope>
    <source>
        <tissue evidence="6">Whole gametophyte</tissue>
    </source>
</reference>
<feature type="region of interest" description="Disordered" evidence="4">
    <location>
        <begin position="27"/>
        <end position="52"/>
    </location>
</feature>
<dbReference type="InterPro" id="IPR018255">
    <property type="entry name" value="Ribosomal_uL16_CS_euk_arc"/>
</dbReference>
<feature type="compositionally biased region" description="Low complexity" evidence="4">
    <location>
        <begin position="31"/>
        <end position="52"/>
    </location>
</feature>
<dbReference type="CDD" id="cd01433">
    <property type="entry name" value="Ribosomal_L16_L10e"/>
    <property type="match status" value="1"/>
</dbReference>
<dbReference type="FunFam" id="3.90.1170.10:FF:000002">
    <property type="entry name" value="60S ribosomal protein L10"/>
    <property type="match status" value="1"/>
</dbReference>
<dbReference type="PROSITE" id="PS01257">
    <property type="entry name" value="RIBOSOMAL_L10E"/>
    <property type="match status" value="1"/>
</dbReference>
<dbReference type="GO" id="GO:0003735">
    <property type="term" value="F:structural constituent of ribosome"/>
    <property type="evidence" value="ECO:0007669"/>
    <property type="project" value="InterPro"/>
</dbReference>
<comment type="caution">
    <text evidence="6">The sequence shown here is derived from an EMBL/GenBank/DDBJ whole genome shotgun (WGS) entry which is preliminary data.</text>
</comment>
<evidence type="ECO:0000256" key="3">
    <source>
        <dbReference type="ARBA" id="ARBA00023274"/>
    </source>
</evidence>
<keyword evidence="2" id="KW-0689">Ribosomal protein</keyword>
<dbReference type="InterPro" id="IPR036920">
    <property type="entry name" value="Ribosomal_uL16_sf"/>
</dbReference>
<dbReference type="NCBIfam" id="NF003239">
    <property type="entry name" value="PRK04199.1-4"/>
    <property type="match status" value="1"/>
</dbReference>
<evidence type="ECO:0000256" key="5">
    <source>
        <dbReference type="SAM" id="Phobius"/>
    </source>
</evidence>
<dbReference type="GO" id="GO:0006412">
    <property type="term" value="P:translation"/>
    <property type="evidence" value="ECO:0007669"/>
    <property type="project" value="InterPro"/>
</dbReference>
<dbReference type="InterPro" id="IPR047873">
    <property type="entry name" value="Ribosomal_uL16"/>
</dbReference>
<keyword evidence="5" id="KW-0812">Transmembrane</keyword>
<proteinExistence type="inferred from homology"/>
<name>A0A176WGK7_MARPO</name>
<keyword evidence="5" id="KW-1133">Transmembrane helix</keyword>
<keyword evidence="7" id="KW-1185">Reference proteome</keyword>